<accession>A0ABV6NL55</accession>
<organism evidence="2 3">
    <name type="scientific">Halalkalibacter alkalisediminis</name>
    <dbReference type="NCBI Taxonomy" id="935616"/>
    <lineage>
        <taxon>Bacteria</taxon>
        <taxon>Bacillati</taxon>
        <taxon>Bacillota</taxon>
        <taxon>Bacilli</taxon>
        <taxon>Bacillales</taxon>
        <taxon>Bacillaceae</taxon>
        <taxon>Halalkalibacter</taxon>
    </lineage>
</organism>
<sequence length="50" mass="5499">MLFLVLVIGVGIGATAYSLMRDQTTMSEFSEELTTEPSKKAGNIDYEDLL</sequence>
<feature type="region of interest" description="Disordered" evidence="1">
    <location>
        <begin position="28"/>
        <end position="50"/>
    </location>
</feature>
<dbReference type="RefSeq" id="WP_273848376.1">
    <property type="nucleotide sequence ID" value="NZ_JAQQWT010000074.1"/>
</dbReference>
<evidence type="ECO:0000313" key="3">
    <source>
        <dbReference type="Proteomes" id="UP001589833"/>
    </source>
</evidence>
<dbReference type="EMBL" id="JBHLTR010000071">
    <property type="protein sequence ID" value="MFC0561493.1"/>
    <property type="molecule type" value="Genomic_DNA"/>
</dbReference>
<evidence type="ECO:0000256" key="1">
    <source>
        <dbReference type="SAM" id="MobiDB-lite"/>
    </source>
</evidence>
<proteinExistence type="predicted"/>
<comment type="caution">
    <text evidence="2">The sequence shown here is derived from an EMBL/GenBank/DDBJ whole genome shotgun (WGS) entry which is preliminary data.</text>
</comment>
<name>A0ABV6NL55_9BACI</name>
<evidence type="ECO:0000313" key="2">
    <source>
        <dbReference type="EMBL" id="MFC0561493.1"/>
    </source>
</evidence>
<reference evidence="2 3" key="1">
    <citation type="submission" date="2024-09" db="EMBL/GenBank/DDBJ databases">
        <authorList>
            <person name="Sun Q."/>
            <person name="Mori K."/>
        </authorList>
    </citation>
    <scope>NUCLEOTIDE SEQUENCE [LARGE SCALE GENOMIC DNA]</scope>
    <source>
        <strain evidence="2 3">NCAIM B.02301</strain>
    </source>
</reference>
<keyword evidence="3" id="KW-1185">Reference proteome</keyword>
<dbReference type="Proteomes" id="UP001589833">
    <property type="component" value="Unassembled WGS sequence"/>
</dbReference>
<gene>
    <name evidence="2" type="ORF">ACFFH4_21505</name>
</gene>
<protein>
    <submittedName>
        <fullName evidence="2">Uncharacterized protein</fullName>
    </submittedName>
</protein>